<feature type="transmembrane region" description="Helical" evidence="1">
    <location>
        <begin position="172"/>
        <end position="199"/>
    </location>
</feature>
<feature type="transmembrane region" description="Helical" evidence="1">
    <location>
        <begin position="39"/>
        <end position="62"/>
    </location>
</feature>
<dbReference type="AlphaFoldDB" id="A0A0C3LEP4"/>
<organism evidence="2 3">
    <name type="scientific">Tulasnella calospora MUT 4182</name>
    <dbReference type="NCBI Taxonomy" id="1051891"/>
    <lineage>
        <taxon>Eukaryota</taxon>
        <taxon>Fungi</taxon>
        <taxon>Dikarya</taxon>
        <taxon>Basidiomycota</taxon>
        <taxon>Agaricomycotina</taxon>
        <taxon>Agaricomycetes</taxon>
        <taxon>Cantharellales</taxon>
        <taxon>Tulasnellaceae</taxon>
        <taxon>Tulasnella</taxon>
    </lineage>
</organism>
<accession>A0A0C3LEP4</accession>
<sequence length="249" mass="27010">MSSSTVRFQTSSTTAPSVGQGHWVDDPQLLYNDVPFKNLIDALVLPSTIGTAIAASAAFTILSADSLLGDDSPEGLDRRKEMVVSLVSSTALFAIATAITICLQALYGGPPFCQILIKKLNRDPEKRTPFEPWPSWDFMRYVIAYSVVLASLLALVLHLAATMLIIEVFKPYGPALITQLLIGCVFAVGIAAWGISVVLEMQEARLIVRKLLLLPPEPLSPAQPTVQAPQIELETQAGAFSYRRRNASI</sequence>
<keyword evidence="1" id="KW-0812">Transmembrane</keyword>
<keyword evidence="1" id="KW-0472">Membrane</keyword>
<protein>
    <submittedName>
        <fullName evidence="2">Uncharacterized protein</fullName>
    </submittedName>
</protein>
<reference evidence="3" key="2">
    <citation type="submission" date="2015-01" db="EMBL/GenBank/DDBJ databases">
        <title>Evolutionary Origins and Diversification of the Mycorrhizal Mutualists.</title>
        <authorList>
            <consortium name="DOE Joint Genome Institute"/>
            <consortium name="Mycorrhizal Genomics Consortium"/>
            <person name="Kohler A."/>
            <person name="Kuo A."/>
            <person name="Nagy L.G."/>
            <person name="Floudas D."/>
            <person name="Copeland A."/>
            <person name="Barry K.W."/>
            <person name="Cichocki N."/>
            <person name="Veneault-Fourrey C."/>
            <person name="LaButti K."/>
            <person name="Lindquist E.A."/>
            <person name="Lipzen A."/>
            <person name="Lundell T."/>
            <person name="Morin E."/>
            <person name="Murat C."/>
            <person name="Riley R."/>
            <person name="Ohm R."/>
            <person name="Sun H."/>
            <person name="Tunlid A."/>
            <person name="Henrissat B."/>
            <person name="Grigoriev I.V."/>
            <person name="Hibbett D.S."/>
            <person name="Martin F."/>
        </authorList>
    </citation>
    <scope>NUCLEOTIDE SEQUENCE [LARGE SCALE GENOMIC DNA]</scope>
    <source>
        <strain evidence="3">MUT 4182</strain>
    </source>
</reference>
<evidence type="ECO:0000313" key="2">
    <source>
        <dbReference type="EMBL" id="KIO32383.1"/>
    </source>
</evidence>
<proteinExistence type="predicted"/>
<reference evidence="2 3" key="1">
    <citation type="submission" date="2014-04" db="EMBL/GenBank/DDBJ databases">
        <authorList>
            <consortium name="DOE Joint Genome Institute"/>
            <person name="Kuo A."/>
            <person name="Girlanda M."/>
            <person name="Perotto S."/>
            <person name="Kohler A."/>
            <person name="Nagy L.G."/>
            <person name="Floudas D."/>
            <person name="Copeland A."/>
            <person name="Barry K.W."/>
            <person name="Cichocki N."/>
            <person name="Veneault-Fourrey C."/>
            <person name="LaButti K."/>
            <person name="Lindquist E.A."/>
            <person name="Lipzen A."/>
            <person name="Lundell T."/>
            <person name="Morin E."/>
            <person name="Murat C."/>
            <person name="Sun H."/>
            <person name="Tunlid A."/>
            <person name="Henrissat B."/>
            <person name="Grigoriev I.V."/>
            <person name="Hibbett D.S."/>
            <person name="Martin F."/>
            <person name="Nordberg H.P."/>
            <person name="Cantor M.N."/>
            <person name="Hua S.X."/>
        </authorList>
    </citation>
    <scope>NUCLEOTIDE SEQUENCE [LARGE SCALE GENOMIC DNA]</scope>
    <source>
        <strain evidence="2 3">MUT 4182</strain>
    </source>
</reference>
<keyword evidence="3" id="KW-1185">Reference proteome</keyword>
<dbReference type="EMBL" id="KN822955">
    <property type="protein sequence ID" value="KIO32383.1"/>
    <property type="molecule type" value="Genomic_DNA"/>
</dbReference>
<evidence type="ECO:0000256" key="1">
    <source>
        <dbReference type="SAM" id="Phobius"/>
    </source>
</evidence>
<name>A0A0C3LEP4_9AGAM</name>
<feature type="transmembrane region" description="Helical" evidence="1">
    <location>
        <begin position="142"/>
        <end position="166"/>
    </location>
</feature>
<evidence type="ECO:0000313" key="3">
    <source>
        <dbReference type="Proteomes" id="UP000054248"/>
    </source>
</evidence>
<gene>
    <name evidence="2" type="ORF">M407DRAFT_18695</name>
</gene>
<keyword evidence="1" id="KW-1133">Transmembrane helix</keyword>
<feature type="transmembrane region" description="Helical" evidence="1">
    <location>
        <begin position="82"/>
        <end position="109"/>
    </location>
</feature>
<dbReference type="HOGENOM" id="CLU_078593_0_0_1"/>
<dbReference type="Proteomes" id="UP000054248">
    <property type="component" value="Unassembled WGS sequence"/>
</dbReference>